<dbReference type="PANTHER" id="PTHR15288:SF0">
    <property type="entry name" value="UDENN DOMAIN-CONTAINING PROTEIN"/>
    <property type="match status" value="1"/>
</dbReference>
<evidence type="ECO:0000313" key="3">
    <source>
        <dbReference type="EMBL" id="KAJ8612927.1"/>
    </source>
</evidence>
<dbReference type="PANTHER" id="PTHR15288">
    <property type="entry name" value="DENN DOMAIN-CONTAINING PROTEIN 2"/>
    <property type="match status" value="1"/>
</dbReference>
<proteinExistence type="predicted"/>
<dbReference type="AlphaFoldDB" id="A0AAD7UND9"/>
<dbReference type="Gene3D" id="3.30.450.200">
    <property type="match status" value="1"/>
</dbReference>
<dbReference type="InterPro" id="IPR041146">
    <property type="entry name" value="IFT81_CH"/>
</dbReference>
<dbReference type="SMART" id="SM00799">
    <property type="entry name" value="DENN"/>
    <property type="match status" value="1"/>
</dbReference>
<feature type="region of interest" description="Disordered" evidence="1">
    <location>
        <begin position="694"/>
        <end position="714"/>
    </location>
</feature>
<gene>
    <name evidence="3" type="ORF">CTAYLR_006172</name>
</gene>
<dbReference type="Gene3D" id="3.40.50.11500">
    <property type="match status" value="1"/>
</dbReference>
<dbReference type="Pfam" id="PF18383">
    <property type="entry name" value="IFT81_CH"/>
    <property type="match status" value="1"/>
</dbReference>
<sequence>MSTSKKCREIAELLALPPFSRRVDLETLDPGGLLQLLNDVLAEVDPTTKAKVAEAGVEKMVAILGVLEVAAPEEPERRSFVERLRRAEPSLVISLLHWVLGGLRAHKKRVYDARFALPVTVLAQHASSSGAYARVANCLSEVPRERFAEQVMEVGLPEAWDASRLVDLVRLDSTEAGNKPWLTVAQRWKVSARWLANKAMRKVVLPPKNCLHATEPGALNPQILWTHPRFITDRVFVDVAPFCFPDGVQLEERRDDEAIETFAFHVAPSSQSKKLYGACCVDRRATALDDGGSVATIPRCFCLLSKIPCIDLHCRVLESVVRHAKTMIDPTEAKVRDVVRSLLIDYAALSVPAPGSEIRFAIVPGAAEKTVFRRPPAHRYADLLDEVRCKMTTVPPAMSWTLPEYAALDATADWSVPLLLAALPARQLVRVVAAVLCELQVVLLSSACSLGAAACLSLATLARPLLWVGPLVPVLPTQLHNILEAPTPYIVATPRSPTWLACVTNRLPRPGMLVLDLDAASLCFHPTDSDLLDLPDADALVEALQPILAALHATPNHHKAARLAQREVARHVSRLCQIATRFFFFEKKNNNKNNKANHHHLHGGAVTRTRESLEFAALLRQELGDDPAVDARRPVDSAQALRESIDHTFLDLSASQDWMQRPSTRGALRRRVFFERLASSQSFAVFRDTFPNFPEEEAEAEDSSSVDTYAGLEA</sequence>
<organism evidence="3 4">
    <name type="scientific">Chrysophaeum taylorii</name>
    <dbReference type="NCBI Taxonomy" id="2483200"/>
    <lineage>
        <taxon>Eukaryota</taxon>
        <taxon>Sar</taxon>
        <taxon>Stramenopiles</taxon>
        <taxon>Ochrophyta</taxon>
        <taxon>Pelagophyceae</taxon>
        <taxon>Pelagomonadales</taxon>
        <taxon>Pelagomonadaceae</taxon>
        <taxon>Chrysophaeum</taxon>
    </lineage>
</organism>
<dbReference type="PROSITE" id="PS50211">
    <property type="entry name" value="DENN"/>
    <property type="match status" value="1"/>
</dbReference>
<accession>A0AAD7UND9</accession>
<dbReference type="InterPro" id="IPR001194">
    <property type="entry name" value="cDENN_dom"/>
</dbReference>
<dbReference type="InterPro" id="IPR051942">
    <property type="entry name" value="DENN_domain_containing_2"/>
</dbReference>
<reference evidence="3" key="1">
    <citation type="submission" date="2023-01" db="EMBL/GenBank/DDBJ databases">
        <title>Metagenome sequencing of chrysophaentin producing Chrysophaeum taylorii.</title>
        <authorList>
            <person name="Davison J."/>
            <person name="Bewley C."/>
        </authorList>
    </citation>
    <scope>NUCLEOTIDE SEQUENCE</scope>
    <source>
        <strain evidence="3">NIES-1699</strain>
    </source>
</reference>
<evidence type="ECO:0000259" key="2">
    <source>
        <dbReference type="PROSITE" id="PS50211"/>
    </source>
</evidence>
<dbReference type="InterPro" id="IPR043016">
    <property type="entry name" value="IFT81_N_sf"/>
</dbReference>
<dbReference type="Proteomes" id="UP001230188">
    <property type="component" value="Unassembled WGS sequence"/>
</dbReference>
<feature type="compositionally biased region" description="Acidic residues" evidence="1">
    <location>
        <begin position="694"/>
        <end position="704"/>
    </location>
</feature>
<name>A0AAD7UND9_9STRA</name>
<comment type="caution">
    <text evidence="3">The sequence shown here is derived from an EMBL/GenBank/DDBJ whole genome shotgun (WGS) entry which is preliminary data.</text>
</comment>
<dbReference type="EMBL" id="JAQMWT010000038">
    <property type="protein sequence ID" value="KAJ8612927.1"/>
    <property type="molecule type" value="Genomic_DNA"/>
</dbReference>
<dbReference type="InterPro" id="IPR037516">
    <property type="entry name" value="Tripartite_DENN"/>
</dbReference>
<protein>
    <recommendedName>
        <fullName evidence="2">UDENN domain-containing protein</fullName>
    </recommendedName>
</protein>
<keyword evidence="4" id="KW-1185">Reference proteome</keyword>
<evidence type="ECO:0000313" key="4">
    <source>
        <dbReference type="Proteomes" id="UP001230188"/>
    </source>
</evidence>
<dbReference type="InterPro" id="IPR005113">
    <property type="entry name" value="uDENN_dom"/>
</dbReference>
<dbReference type="InterPro" id="IPR043153">
    <property type="entry name" value="DENN_C"/>
</dbReference>
<dbReference type="Pfam" id="PF03456">
    <property type="entry name" value="uDENN"/>
    <property type="match status" value="1"/>
</dbReference>
<evidence type="ECO:0000256" key="1">
    <source>
        <dbReference type="SAM" id="MobiDB-lite"/>
    </source>
</evidence>
<dbReference type="Pfam" id="PF02141">
    <property type="entry name" value="DENN"/>
    <property type="match status" value="1"/>
</dbReference>
<feature type="domain" description="UDENN" evidence="2">
    <location>
        <begin position="203"/>
        <end position="655"/>
    </location>
</feature>
<dbReference type="Gene3D" id="1.10.418.70">
    <property type="entry name" value="Intraflagellar transport protein 81, N-terminal domain"/>
    <property type="match status" value="1"/>
</dbReference>